<name>A0ABP5JE70_9ACTN</name>
<proteinExistence type="predicted"/>
<protein>
    <recommendedName>
        <fullName evidence="3">Immunity protein 51 of polymorphic toxin system</fullName>
    </recommendedName>
</protein>
<keyword evidence="2" id="KW-1185">Reference proteome</keyword>
<evidence type="ECO:0008006" key="3">
    <source>
        <dbReference type="Google" id="ProtNLM"/>
    </source>
</evidence>
<dbReference type="Pfam" id="PF15595">
    <property type="entry name" value="Imm51"/>
    <property type="match status" value="1"/>
</dbReference>
<gene>
    <name evidence="1" type="ORF">GCM10009759_60160</name>
</gene>
<comment type="caution">
    <text evidence="1">The sequence shown here is derived from an EMBL/GenBank/DDBJ whole genome shotgun (WGS) entry which is preliminary data.</text>
</comment>
<dbReference type="EMBL" id="BAAANS010000051">
    <property type="protein sequence ID" value="GAA2115284.1"/>
    <property type="molecule type" value="Genomic_DNA"/>
</dbReference>
<dbReference type="Proteomes" id="UP001500897">
    <property type="component" value="Unassembled WGS sequence"/>
</dbReference>
<evidence type="ECO:0000313" key="1">
    <source>
        <dbReference type="EMBL" id="GAA2115284.1"/>
    </source>
</evidence>
<reference evidence="2" key="1">
    <citation type="journal article" date="2019" name="Int. J. Syst. Evol. Microbiol.">
        <title>The Global Catalogue of Microorganisms (GCM) 10K type strain sequencing project: providing services to taxonomists for standard genome sequencing and annotation.</title>
        <authorList>
            <consortium name="The Broad Institute Genomics Platform"/>
            <consortium name="The Broad Institute Genome Sequencing Center for Infectious Disease"/>
            <person name="Wu L."/>
            <person name="Ma J."/>
        </authorList>
    </citation>
    <scope>NUCLEOTIDE SEQUENCE [LARGE SCALE GENOMIC DNA]</scope>
    <source>
        <strain evidence="2">JCM 14559</strain>
    </source>
</reference>
<organism evidence="1 2">
    <name type="scientific">Kitasatospora saccharophila</name>
    <dbReference type="NCBI Taxonomy" id="407973"/>
    <lineage>
        <taxon>Bacteria</taxon>
        <taxon>Bacillati</taxon>
        <taxon>Actinomycetota</taxon>
        <taxon>Actinomycetes</taxon>
        <taxon>Kitasatosporales</taxon>
        <taxon>Streptomycetaceae</taxon>
        <taxon>Kitasatospora</taxon>
    </lineage>
</organism>
<dbReference type="InterPro" id="IPR028956">
    <property type="entry name" value="Imm51"/>
</dbReference>
<evidence type="ECO:0000313" key="2">
    <source>
        <dbReference type="Proteomes" id="UP001500897"/>
    </source>
</evidence>
<sequence>MLTPSPTRRPAVPVRAGLSVATASVHAMTDRETFAPLVFIEYDHKPGSYGLLLTDDRMVEVDEVFEAAGQQNGGYGWEAVARSAVRSRAPQLEGRFRYDPEAGMFVAYGEDAAALRELGALLSGAFHDRPALRELIDAAEPDWFD</sequence>
<accession>A0ABP5JE70</accession>